<evidence type="ECO:0000313" key="1">
    <source>
        <dbReference type="EMBL" id="JAE37372.1"/>
    </source>
</evidence>
<sequence>MVMFGTFVQLLLYCGDVYSFHAMLTTMASDATIVIIEPVTSAAAAALLLQETCLVFITRLVAFQQ</sequence>
<reference evidence="1" key="2">
    <citation type="journal article" date="2015" name="Data Brief">
        <title>Shoot transcriptome of the giant reed, Arundo donax.</title>
        <authorList>
            <person name="Barrero R.A."/>
            <person name="Guerrero F.D."/>
            <person name="Moolhuijzen P."/>
            <person name="Goolsby J.A."/>
            <person name="Tidwell J."/>
            <person name="Bellgard S.E."/>
            <person name="Bellgard M.I."/>
        </authorList>
    </citation>
    <scope>NUCLEOTIDE SEQUENCE</scope>
    <source>
        <tissue evidence="1">Shoot tissue taken approximately 20 cm above the soil surface</tissue>
    </source>
</reference>
<proteinExistence type="predicted"/>
<dbReference type="EMBL" id="GBRH01160524">
    <property type="protein sequence ID" value="JAE37372.1"/>
    <property type="molecule type" value="Transcribed_RNA"/>
</dbReference>
<protein>
    <submittedName>
        <fullName evidence="1">Uncharacterized protein</fullName>
    </submittedName>
</protein>
<name>A0A0A9HKU2_ARUDO</name>
<accession>A0A0A9HKU2</accession>
<organism evidence="1">
    <name type="scientific">Arundo donax</name>
    <name type="common">Giant reed</name>
    <name type="synonym">Donax arundinaceus</name>
    <dbReference type="NCBI Taxonomy" id="35708"/>
    <lineage>
        <taxon>Eukaryota</taxon>
        <taxon>Viridiplantae</taxon>
        <taxon>Streptophyta</taxon>
        <taxon>Embryophyta</taxon>
        <taxon>Tracheophyta</taxon>
        <taxon>Spermatophyta</taxon>
        <taxon>Magnoliopsida</taxon>
        <taxon>Liliopsida</taxon>
        <taxon>Poales</taxon>
        <taxon>Poaceae</taxon>
        <taxon>PACMAD clade</taxon>
        <taxon>Arundinoideae</taxon>
        <taxon>Arundineae</taxon>
        <taxon>Arundo</taxon>
    </lineage>
</organism>
<reference evidence="1" key="1">
    <citation type="submission" date="2014-09" db="EMBL/GenBank/DDBJ databases">
        <authorList>
            <person name="Magalhaes I.L.F."/>
            <person name="Oliveira U."/>
            <person name="Santos F.R."/>
            <person name="Vidigal T.H.D.A."/>
            <person name="Brescovit A.D."/>
            <person name="Santos A.J."/>
        </authorList>
    </citation>
    <scope>NUCLEOTIDE SEQUENCE</scope>
    <source>
        <tissue evidence="1">Shoot tissue taken approximately 20 cm above the soil surface</tissue>
    </source>
</reference>
<dbReference type="AlphaFoldDB" id="A0A0A9HKU2"/>